<keyword evidence="2" id="KW-0862">Zinc</keyword>
<dbReference type="Pfam" id="PF00665">
    <property type="entry name" value="rve"/>
    <property type="match status" value="1"/>
</dbReference>
<feature type="compositionally biased region" description="Polar residues" evidence="4">
    <location>
        <begin position="1046"/>
        <end position="1062"/>
    </location>
</feature>
<dbReference type="InterPro" id="IPR039537">
    <property type="entry name" value="Retrotran_Ty1/copia-like"/>
</dbReference>
<evidence type="ECO:0000313" key="7">
    <source>
        <dbReference type="EMBL" id="GJS63008.1"/>
    </source>
</evidence>
<keyword evidence="1" id="KW-0645">Protease</keyword>
<dbReference type="InterPro" id="IPR054722">
    <property type="entry name" value="PolX-like_BBD"/>
</dbReference>
<keyword evidence="2" id="KW-0863">Zinc-finger</keyword>
<dbReference type="Proteomes" id="UP001151760">
    <property type="component" value="Unassembled WGS sequence"/>
</dbReference>
<feature type="compositionally biased region" description="Basic and acidic residues" evidence="4">
    <location>
        <begin position="1960"/>
        <end position="1970"/>
    </location>
</feature>
<dbReference type="InterPro" id="IPR001584">
    <property type="entry name" value="Integrase_cat-core"/>
</dbReference>
<dbReference type="EMBL" id="BQNB010009400">
    <property type="protein sequence ID" value="GJS63008.1"/>
    <property type="molecule type" value="Genomic_DNA"/>
</dbReference>
<evidence type="ECO:0000313" key="8">
    <source>
        <dbReference type="Proteomes" id="UP001151760"/>
    </source>
</evidence>
<evidence type="ECO:0000256" key="3">
    <source>
        <dbReference type="SAM" id="Coils"/>
    </source>
</evidence>
<dbReference type="Pfam" id="PF13976">
    <property type="entry name" value="gag_pre-integrs"/>
    <property type="match status" value="1"/>
</dbReference>
<dbReference type="SUPFAM" id="SSF53098">
    <property type="entry name" value="Ribonuclease H-like"/>
    <property type="match status" value="1"/>
</dbReference>
<evidence type="ECO:0000256" key="4">
    <source>
        <dbReference type="SAM" id="MobiDB-lite"/>
    </source>
</evidence>
<dbReference type="PANTHER" id="PTHR42648">
    <property type="entry name" value="TRANSPOSASE, PUTATIVE-RELATED"/>
    <property type="match status" value="1"/>
</dbReference>
<dbReference type="InterPro" id="IPR036875">
    <property type="entry name" value="Znf_CCHC_sf"/>
</dbReference>
<dbReference type="PROSITE" id="PS50158">
    <property type="entry name" value="ZF_CCHC"/>
    <property type="match status" value="1"/>
</dbReference>
<dbReference type="InterPro" id="IPR012337">
    <property type="entry name" value="RNaseH-like_sf"/>
</dbReference>
<feature type="coiled-coil region" evidence="3">
    <location>
        <begin position="904"/>
        <end position="938"/>
    </location>
</feature>
<dbReference type="Gene3D" id="3.30.420.10">
    <property type="entry name" value="Ribonuclease H-like superfamily/Ribonuclease H"/>
    <property type="match status" value="1"/>
</dbReference>
<keyword evidence="8" id="KW-1185">Reference proteome</keyword>
<feature type="domain" description="Integrase catalytic" evidence="6">
    <location>
        <begin position="1825"/>
        <end position="1947"/>
    </location>
</feature>
<feature type="compositionally biased region" description="Polar residues" evidence="4">
    <location>
        <begin position="1072"/>
        <end position="1101"/>
    </location>
</feature>
<feature type="coiled-coil region" evidence="3">
    <location>
        <begin position="821"/>
        <end position="871"/>
    </location>
</feature>
<dbReference type="SUPFAM" id="SSF57756">
    <property type="entry name" value="Retrovirus zinc finger-like domains"/>
    <property type="match status" value="1"/>
</dbReference>
<accession>A0ABQ4XDG9</accession>
<dbReference type="InterPro" id="IPR001878">
    <property type="entry name" value="Znf_CCHC"/>
</dbReference>
<reference evidence="7" key="2">
    <citation type="submission" date="2022-01" db="EMBL/GenBank/DDBJ databases">
        <authorList>
            <person name="Yamashiro T."/>
            <person name="Shiraishi A."/>
            <person name="Satake H."/>
            <person name="Nakayama K."/>
        </authorList>
    </citation>
    <scope>NUCLEOTIDE SEQUENCE</scope>
</reference>
<name>A0ABQ4XDG9_9ASTR</name>
<dbReference type="PROSITE" id="PS50994">
    <property type="entry name" value="INTEGRASE"/>
    <property type="match status" value="1"/>
</dbReference>
<protein>
    <submittedName>
        <fullName evidence="7">Retrovirus-related pol polyprotein from transposon TNT 1-94</fullName>
    </submittedName>
</protein>
<comment type="caution">
    <text evidence="7">The sequence shown here is derived from an EMBL/GenBank/DDBJ whole genome shotgun (WGS) entry which is preliminary data.</text>
</comment>
<gene>
    <name evidence="7" type="ORF">Tco_0677572</name>
</gene>
<feature type="compositionally biased region" description="Polar residues" evidence="4">
    <location>
        <begin position="1932"/>
        <end position="1941"/>
    </location>
</feature>
<organism evidence="7 8">
    <name type="scientific">Tanacetum coccineum</name>
    <dbReference type="NCBI Taxonomy" id="301880"/>
    <lineage>
        <taxon>Eukaryota</taxon>
        <taxon>Viridiplantae</taxon>
        <taxon>Streptophyta</taxon>
        <taxon>Embryophyta</taxon>
        <taxon>Tracheophyta</taxon>
        <taxon>Spermatophyta</taxon>
        <taxon>Magnoliopsida</taxon>
        <taxon>eudicotyledons</taxon>
        <taxon>Gunneridae</taxon>
        <taxon>Pentapetalae</taxon>
        <taxon>asterids</taxon>
        <taxon>campanulids</taxon>
        <taxon>Asterales</taxon>
        <taxon>Asteraceae</taxon>
        <taxon>Asteroideae</taxon>
        <taxon>Anthemideae</taxon>
        <taxon>Anthemidinae</taxon>
        <taxon>Tanacetum</taxon>
    </lineage>
</organism>
<dbReference type="Pfam" id="PF00098">
    <property type="entry name" value="zf-CCHC"/>
    <property type="match status" value="1"/>
</dbReference>
<evidence type="ECO:0000259" key="5">
    <source>
        <dbReference type="PROSITE" id="PS50158"/>
    </source>
</evidence>
<feature type="domain" description="CCHC-type" evidence="5">
    <location>
        <begin position="214"/>
        <end position="227"/>
    </location>
</feature>
<dbReference type="InterPro" id="IPR036397">
    <property type="entry name" value="RNaseH_sf"/>
</dbReference>
<reference evidence="7" key="1">
    <citation type="journal article" date="2022" name="Int. J. Mol. Sci.">
        <title>Draft Genome of Tanacetum Coccineum: Genomic Comparison of Closely Related Tanacetum-Family Plants.</title>
        <authorList>
            <person name="Yamashiro T."/>
            <person name="Shiraishi A."/>
            <person name="Nakayama K."/>
            <person name="Satake H."/>
        </authorList>
    </citation>
    <scope>NUCLEOTIDE SEQUENCE</scope>
</reference>
<dbReference type="Pfam" id="PF22936">
    <property type="entry name" value="Pol_BBD"/>
    <property type="match status" value="1"/>
</dbReference>
<keyword evidence="1" id="KW-0378">Hydrolase</keyword>
<dbReference type="Gene3D" id="4.10.60.10">
    <property type="entry name" value="Zinc finger, CCHC-type"/>
    <property type="match status" value="1"/>
</dbReference>
<feature type="coiled-coil region" evidence="3">
    <location>
        <begin position="1391"/>
        <end position="1425"/>
    </location>
</feature>
<evidence type="ECO:0000259" key="6">
    <source>
        <dbReference type="PROSITE" id="PS50994"/>
    </source>
</evidence>
<proteinExistence type="predicted"/>
<keyword evidence="3" id="KW-0175">Coiled coil</keyword>
<evidence type="ECO:0000256" key="1">
    <source>
        <dbReference type="ARBA" id="ARBA00022670"/>
    </source>
</evidence>
<keyword evidence="2" id="KW-0479">Metal-binding</keyword>
<dbReference type="PANTHER" id="PTHR42648:SF18">
    <property type="entry name" value="RETROTRANSPOSON, UNCLASSIFIED-LIKE PROTEIN"/>
    <property type="match status" value="1"/>
</dbReference>
<dbReference type="SMART" id="SM00343">
    <property type="entry name" value="ZnF_C2HC"/>
    <property type="match status" value="1"/>
</dbReference>
<feature type="region of interest" description="Disordered" evidence="4">
    <location>
        <begin position="1932"/>
        <end position="2007"/>
    </location>
</feature>
<evidence type="ECO:0000256" key="2">
    <source>
        <dbReference type="PROSITE-ProRule" id="PRU00047"/>
    </source>
</evidence>
<feature type="region of interest" description="Disordered" evidence="4">
    <location>
        <begin position="1044"/>
        <end position="1123"/>
    </location>
</feature>
<sequence>MNIYKMPLEQFQVNTKFLNTLPDEWSKFVTDVKLVKDLHTTNVDQLHAHLQQHERHAIEVRLMHERNPDPLALVASHQLTQPAYQSHLHPYQQSLPQHHVSPYQHSHNNSEFSNPTPVYPPIPFVPVFQKGDDPIDAINHMMSFLTAVVTSRYPTTNNQLRTSSNPRQQATIYDGKVTVQPVQGRQTTYAAGTTRKFTPGASGSNMGKQRTVICYNCKGEGHIAKQCNKPKRKRDDTWFNDKVLLVQAQASGQALTEDEIAFLADPGLPDNQTSQSVITHNAAYQADDLDAYDSDCDELNSAKIALMANLSRNGSDALTEYLSDTQQKLDQILHSSAQQDVLILSMFDQITTQVTHCNTVNKALTTELDRYKEEIKDLKEKQNVENSFSGSNEQFDEIVRLKQNLFEQVQEKDCLMKTVSELKNELKLEENRNIDREIALEKKIKQLDNIIFKRGQSAQTVHMMTKSKICYDHSSKQAIGFEKPFCLKKARESKPKLYDGNTILKMDTIVVPDSDETLELSEKSRSKMLLKEQDPLFEKHKVNTKPINYAILNNDYYKRFVRQTDLYCEHAYWKATSVPALDPSHSSTTVIVEVPKELPTVSMVNTSLKELKRYLTGFDQVVKERTTATAITEGTWGFEHTKACFRDEIIPFIKNLKDIFNNFNRYLVEELADVQKVFYQMEQAVEQHRLESRTFEVKMNQVLSENERLLAQAIDKDIVKTVVNLSVNASGETVTECQKCLELETELVKKKDFVDKETYDKLCKCFTTLEKHCITLEADSQLNQEIFQQENSVLNQNAPSFTQLFELSELKAQSQAKDTVIVKLKEQIKSLKGNVEDSSVKMDMDEIETLNIELEHRVTKLVTENEHLKQTYKQLYDSIKPKRVQSKEQCDALIKQVNIKSGEISDLNAKLQEQGLVIAALKNELRKLKGKALDNKETVTHSVDPNMSKDNMEPITPKLLNKRTAHSSYIKHTQEEALVLRDIVEHVKANYPQDPLLESAFRYTKVIQDLLSHISRSCPSINNCGPQLIEVIPRKKDKQVRFAETLTPTENTKPASTSNIVSNKRVLHSTGVRHSTSASGSQPSGNTKNDRILQTPSSNSKNKVEAHPRNVKSSLNRKNGAVNVKGSAVVQNLKKQDNSDSVCVNSNDCMSSDNLCVSNSLNVVKSRAKSNKHKSKKDCGGRQTTYAARTTRKYTAGASGSNTSHPPSKSQLIKSMIRMPMTLIVMNSTQPRLALMPIYSRNGSEALTEVVKERTTATAITEGTWGFEHTKACFRDEIIPFIKELKDIFNNFNQYLVEELADVQKVFYQIVLNQNAPSFTQLFELSELRAQSQAKDTVIVKLKEQIKSLNGNVDESTTYKQLYDSIKPKRVQSKEQCDALIKQVNIKSGEISDLNAKLQEQGLVIAALKNELRKLKGKALDNEDTVTHSVDPKVSKDNMEPITPKLYTKVIQDLLSHISRTCPSINNFDPQLVAVTSRKKDKKIRFAESLTSTENIKIDLTSNIVSIKHVLPSTGNSKKHDNSDYVCIKDDDCMSYDNLCVSNSMNDVKFHVKSKKRKSKKEIWKPTKKLFTQIGYIWRPTGRTFTIVGNACPLTRITSTNEVPPRKPIVLDSESPKPVVKLVYSRKPRKNKNTESVSKTKVVQIVLWYLDSGCSKHMTGDRSQLTNFISKFLGTVKFGNDQVAKIMGFGDYQIGNVTISRVYYVEGLGHNLFSVGQFCDSNLEVAFRQHTCFIRNLEGVDLLTGSRGDNLYTLSLGNMMASSPICLLSKASKTKSWLWHRRLSHLNFGSINHLARHGLVRGLPKLKFEKDHLCSACALGKSSKKPHKPKSEDTNQEKLYLLHMDLCGPMRVASVNGKKYILVIVDDYSRFTWVKCLRSKDEAPAFIINFLKMIQVRLKETVRRIRTDNGTEFVNQTLREYYEKVGISHETSVARSPQQNGVVERRNAGSSGRCSLIEGGPKEEGQEREPAYTSALSESDKPRHRNGLPKRSSSTTRKLDWINPEGRQYPHDLRQPLPLVPNSQDYGHIKWIEDLVPNSMWSQTIVKYDKFALWGISHWGKKRRQFYAFATLRESARDVYSKRRIIAVTKVEIVEWHDYKHLDWITVRRDDDVLYKFKEGDFHRLRIQDIEDMLLLLVQGKVTNLSVEERIAFNVSLRMFTRRVVIQRRVEDLQLGVESYQKKLNLTKPDTYRSNLRRQDAYTPYSDPRGFIYENKDKKNRLMRIDELHKFSDGTLDDVRTALNDRLKGIRMEYLPQTFWSQRDKANARAMIQAIDKRLKTRRIMRSLERFVGGRPYGGDLRLLQRTI</sequence>
<dbReference type="InterPro" id="IPR025724">
    <property type="entry name" value="GAG-pre-integrase_dom"/>
</dbReference>